<dbReference type="AlphaFoldDB" id="A0A813PJ83"/>
<evidence type="ECO:0000313" key="1">
    <source>
        <dbReference type="EMBL" id="CAF0755772.1"/>
    </source>
</evidence>
<dbReference type="Proteomes" id="UP000681722">
    <property type="component" value="Unassembled WGS sequence"/>
</dbReference>
<evidence type="ECO:0000313" key="3">
    <source>
        <dbReference type="Proteomes" id="UP000663829"/>
    </source>
</evidence>
<proteinExistence type="predicted"/>
<name>A0A813PJ83_9BILA</name>
<organism evidence="1 3">
    <name type="scientific">Didymodactylos carnosus</name>
    <dbReference type="NCBI Taxonomy" id="1234261"/>
    <lineage>
        <taxon>Eukaryota</taxon>
        <taxon>Metazoa</taxon>
        <taxon>Spiralia</taxon>
        <taxon>Gnathifera</taxon>
        <taxon>Rotifera</taxon>
        <taxon>Eurotatoria</taxon>
        <taxon>Bdelloidea</taxon>
        <taxon>Philodinida</taxon>
        <taxon>Philodinidae</taxon>
        <taxon>Didymodactylos</taxon>
    </lineage>
</organism>
<keyword evidence="3" id="KW-1185">Reference proteome</keyword>
<comment type="caution">
    <text evidence="1">The sequence shown here is derived from an EMBL/GenBank/DDBJ whole genome shotgun (WGS) entry which is preliminary data.</text>
</comment>
<evidence type="ECO:0000313" key="2">
    <source>
        <dbReference type="EMBL" id="CAF3536051.1"/>
    </source>
</evidence>
<protein>
    <submittedName>
        <fullName evidence="1">Uncharacterized protein</fullName>
    </submittedName>
</protein>
<gene>
    <name evidence="1" type="ORF">GPM918_LOCUS1101</name>
    <name evidence="2" type="ORF">SRO942_LOCUS1101</name>
</gene>
<reference evidence="1" key="1">
    <citation type="submission" date="2021-02" db="EMBL/GenBank/DDBJ databases">
        <authorList>
            <person name="Nowell W R."/>
        </authorList>
    </citation>
    <scope>NUCLEOTIDE SEQUENCE</scope>
</reference>
<sequence>MVGIQKIVAQGCTQSSVYHVLQVTHDLMKLVTYDGAQQQARNFVDIVRELINQTPQQMFLNLDMKRVKMNDQQQSQVDIRDYELSSYIVSKLDS</sequence>
<dbReference type="Proteomes" id="UP000663829">
    <property type="component" value="Unassembled WGS sequence"/>
</dbReference>
<accession>A0A813PJ83</accession>
<dbReference type="EMBL" id="CAJOBC010000096">
    <property type="protein sequence ID" value="CAF3536051.1"/>
    <property type="molecule type" value="Genomic_DNA"/>
</dbReference>
<dbReference type="EMBL" id="CAJNOQ010000096">
    <property type="protein sequence ID" value="CAF0755772.1"/>
    <property type="molecule type" value="Genomic_DNA"/>
</dbReference>